<dbReference type="SUPFAM" id="SSF50331">
    <property type="entry name" value="MOP-like"/>
    <property type="match status" value="1"/>
</dbReference>
<dbReference type="SUPFAM" id="SSF52540">
    <property type="entry name" value="P-loop containing nucleoside triphosphate hydrolases"/>
    <property type="match status" value="1"/>
</dbReference>
<evidence type="ECO:0000256" key="5">
    <source>
        <dbReference type="ARBA" id="ARBA00022840"/>
    </source>
</evidence>
<evidence type="ECO:0000256" key="6">
    <source>
        <dbReference type="ARBA" id="ARBA00022967"/>
    </source>
</evidence>
<dbReference type="NCBIfam" id="TIGR01187">
    <property type="entry name" value="potA"/>
    <property type="match status" value="1"/>
</dbReference>
<comment type="subcellular location">
    <subcellularLocation>
        <location evidence="1">Cell inner membrane</location>
        <topology evidence="1">Peripheral membrane protein</topology>
    </subcellularLocation>
</comment>
<dbReference type="InterPro" id="IPR008995">
    <property type="entry name" value="Mo/tungstate-bd_C_term_dom"/>
</dbReference>
<evidence type="ECO:0000256" key="8">
    <source>
        <dbReference type="RuleBase" id="RU364083"/>
    </source>
</evidence>
<keyword evidence="5 8" id="KW-0067">ATP-binding</keyword>
<dbReference type="FunFam" id="3.40.50.300:FF:000042">
    <property type="entry name" value="Maltose/maltodextrin ABC transporter, ATP-binding protein"/>
    <property type="match status" value="1"/>
</dbReference>
<dbReference type="InterPro" id="IPR050093">
    <property type="entry name" value="ABC_SmlMolc_Importer"/>
</dbReference>
<dbReference type="Pfam" id="PF08402">
    <property type="entry name" value="TOBE_2"/>
    <property type="match status" value="1"/>
</dbReference>
<comment type="function">
    <text evidence="8">Part of the ABC transporter complex PotABCD involved in spermidine/putrescine import. Responsible for energy coupling to the transport system.</text>
</comment>
<evidence type="ECO:0000256" key="1">
    <source>
        <dbReference type="ARBA" id="ARBA00004417"/>
    </source>
</evidence>
<dbReference type="InterPro" id="IPR027417">
    <property type="entry name" value="P-loop_NTPase"/>
</dbReference>
<comment type="catalytic activity">
    <reaction evidence="8">
        <text>ATP + H2O + polyamine-[polyamine-binding protein]Side 1 = ADP + phosphate + polyamineSide 2 + [polyamine-binding protein]Side 1.</text>
        <dbReference type="EC" id="7.6.2.11"/>
    </reaction>
</comment>
<protein>
    <recommendedName>
        <fullName evidence="8">Spermidine/putrescine import ATP-binding protein PotA</fullName>
        <ecNumber evidence="8">7.6.2.11</ecNumber>
    </recommendedName>
</protein>
<feature type="domain" description="ABC transporter" evidence="9">
    <location>
        <begin position="4"/>
        <end position="234"/>
    </location>
</feature>
<dbReference type="GO" id="GO:0016887">
    <property type="term" value="F:ATP hydrolysis activity"/>
    <property type="evidence" value="ECO:0007669"/>
    <property type="project" value="InterPro"/>
</dbReference>
<evidence type="ECO:0000256" key="4">
    <source>
        <dbReference type="ARBA" id="ARBA00022741"/>
    </source>
</evidence>
<dbReference type="GO" id="GO:0015417">
    <property type="term" value="F:ABC-type polyamine transporter activity"/>
    <property type="evidence" value="ECO:0007669"/>
    <property type="project" value="UniProtKB-EC"/>
</dbReference>
<dbReference type="EMBL" id="JACVVX010000001">
    <property type="protein sequence ID" value="MBD0413447.1"/>
    <property type="molecule type" value="Genomic_DNA"/>
</dbReference>
<evidence type="ECO:0000256" key="2">
    <source>
        <dbReference type="ARBA" id="ARBA00022448"/>
    </source>
</evidence>
<dbReference type="GO" id="GO:0005524">
    <property type="term" value="F:ATP binding"/>
    <property type="evidence" value="ECO:0007669"/>
    <property type="project" value="UniProtKB-KW"/>
</dbReference>
<keyword evidence="11" id="KW-1185">Reference proteome</keyword>
<keyword evidence="2 8" id="KW-0813">Transport</keyword>
<dbReference type="InterPro" id="IPR003593">
    <property type="entry name" value="AAA+_ATPase"/>
</dbReference>
<keyword evidence="7 8" id="KW-0472">Membrane</keyword>
<dbReference type="GO" id="GO:0043190">
    <property type="term" value="C:ATP-binding cassette (ABC) transporter complex"/>
    <property type="evidence" value="ECO:0007669"/>
    <property type="project" value="InterPro"/>
</dbReference>
<dbReference type="InterPro" id="IPR005893">
    <property type="entry name" value="PotA-like"/>
</dbReference>
<evidence type="ECO:0000259" key="9">
    <source>
        <dbReference type="PROSITE" id="PS50893"/>
    </source>
</evidence>
<dbReference type="Proteomes" id="UP000643405">
    <property type="component" value="Unassembled WGS sequence"/>
</dbReference>
<reference evidence="10" key="1">
    <citation type="submission" date="2020-09" db="EMBL/GenBank/DDBJ databases">
        <title>Genome seq and assembly of Tianweitania sp.</title>
        <authorList>
            <person name="Chhetri G."/>
        </authorList>
    </citation>
    <scope>NUCLEOTIDE SEQUENCE</scope>
    <source>
        <strain evidence="10">Rool2</strain>
    </source>
</reference>
<dbReference type="PROSITE" id="PS50893">
    <property type="entry name" value="ABC_TRANSPORTER_2"/>
    <property type="match status" value="1"/>
</dbReference>
<dbReference type="Gene3D" id="2.40.50.100">
    <property type="match status" value="1"/>
</dbReference>
<keyword evidence="3 8" id="KW-1003">Cell membrane</keyword>
<organism evidence="10 11">
    <name type="scientific">Oryzicola mucosus</name>
    <dbReference type="NCBI Taxonomy" id="2767425"/>
    <lineage>
        <taxon>Bacteria</taxon>
        <taxon>Pseudomonadati</taxon>
        <taxon>Pseudomonadota</taxon>
        <taxon>Alphaproteobacteria</taxon>
        <taxon>Hyphomicrobiales</taxon>
        <taxon>Phyllobacteriaceae</taxon>
        <taxon>Oryzicola</taxon>
    </lineage>
</organism>
<dbReference type="PANTHER" id="PTHR42781:SF4">
    <property type="entry name" value="SPERMIDINE_PUTRESCINE IMPORT ATP-BINDING PROTEIN POTA"/>
    <property type="match status" value="1"/>
</dbReference>
<dbReference type="AlphaFoldDB" id="A0A8J6PTT8"/>
<accession>A0A8J6PTT8</accession>
<comment type="similarity">
    <text evidence="8">Belongs to the ABC transporter superfamily. Spermidine/putrescine importer (TC 3.A.1.11.1) family.</text>
</comment>
<keyword evidence="6 8" id="KW-1278">Translocase</keyword>
<proteinExistence type="inferred from homology"/>
<name>A0A8J6PTT8_9HYPH</name>
<evidence type="ECO:0000313" key="11">
    <source>
        <dbReference type="Proteomes" id="UP000643405"/>
    </source>
</evidence>
<sequence>MTEVSIEKLTKSYGNARAVNAISMKIAEGEFISLLGPSGCGKTTTLKMIAGFEDVTEGAIRFDGQDVVNTPAEKRDIGMVFQNYALFPHMTVEQNLAFGLEMRKVPKPQMRERIAKVLDMVQLKGYEARYPRQLSGGQQQRVALARALVIEPKILLLDEPLANLDAKLREEMRVFIRDLQRRVGITTVYVTHDQAEAMTMSDRVVVMFGGRIAQIGSPTDIYERPENHEVAEFVGQVNLVEAKVESVGEGTATVTSPLGNFILPTKISVKPGNMVSLALRPEAIELSMATAGQPAATVLASYYSGALMDYRLKLDNGDELHAQTFPVNRFAEGDRVALHAPAERFWLVGVAQ</sequence>
<evidence type="ECO:0000313" key="10">
    <source>
        <dbReference type="EMBL" id="MBD0413447.1"/>
    </source>
</evidence>
<dbReference type="EC" id="7.6.2.11" evidence="8"/>
<dbReference type="PROSITE" id="PS00211">
    <property type="entry name" value="ABC_TRANSPORTER_1"/>
    <property type="match status" value="1"/>
</dbReference>
<comment type="caution">
    <text evidence="10">The sequence shown here is derived from an EMBL/GenBank/DDBJ whole genome shotgun (WGS) entry which is preliminary data.</text>
</comment>
<dbReference type="RefSeq" id="WP_188162881.1">
    <property type="nucleotide sequence ID" value="NZ_JACVVX010000001.1"/>
</dbReference>
<dbReference type="Gene3D" id="3.40.50.300">
    <property type="entry name" value="P-loop containing nucleotide triphosphate hydrolases"/>
    <property type="match status" value="1"/>
</dbReference>
<dbReference type="InterPro" id="IPR003439">
    <property type="entry name" value="ABC_transporter-like_ATP-bd"/>
</dbReference>
<dbReference type="PANTHER" id="PTHR42781">
    <property type="entry name" value="SPERMIDINE/PUTRESCINE IMPORT ATP-BINDING PROTEIN POTA"/>
    <property type="match status" value="1"/>
</dbReference>
<dbReference type="Pfam" id="PF00005">
    <property type="entry name" value="ABC_tran"/>
    <property type="match status" value="1"/>
</dbReference>
<evidence type="ECO:0000256" key="7">
    <source>
        <dbReference type="ARBA" id="ARBA00023136"/>
    </source>
</evidence>
<comment type="subunit">
    <text evidence="8">The complex is composed of two ATP-binding proteins (PotA), two transmembrane proteins (PotB and PotC) and a solute-binding protein (PotD).</text>
</comment>
<gene>
    <name evidence="8" type="primary">potA</name>
    <name evidence="10" type="ORF">ICI42_02095</name>
</gene>
<keyword evidence="4 8" id="KW-0547">Nucleotide-binding</keyword>
<dbReference type="InterPro" id="IPR017871">
    <property type="entry name" value="ABC_transporter-like_CS"/>
</dbReference>
<dbReference type="SMART" id="SM00382">
    <property type="entry name" value="AAA"/>
    <property type="match status" value="1"/>
</dbReference>
<evidence type="ECO:0000256" key="3">
    <source>
        <dbReference type="ARBA" id="ARBA00022475"/>
    </source>
</evidence>
<dbReference type="InterPro" id="IPR013611">
    <property type="entry name" value="Transp-assoc_OB_typ2"/>
</dbReference>